<name>K6VS81_9MICO</name>
<proteinExistence type="inferred from homology"/>
<keyword evidence="3" id="KW-1003">Cell membrane</keyword>
<evidence type="ECO:0000259" key="8">
    <source>
        <dbReference type="Pfam" id="PF02687"/>
    </source>
</evidence>
<dbReference type="GO" id="GO:0044874">
    <property type="term" value="P:lipoprotein localization to outer membrane"/>
    <property type="evidence" value="ECO:0007669"/>
    <property type="project" value="TreeGrafter"/>
</dbReference>
<reference evidence="9 10" key="1">
    <citation type="submission" date="2012-08" db="EMBL/GenBank/DDBJ databases">
        <title>Whole genome shotgun sequence of Austwickia chelonae NBRC 105200.</title>
        <authorList>
            <person name="Yoshida I."/>
            <person name="Hosoyama A."/>
            <person name="Tsuchikane K."/>
            <person name="Katsumata H."/>
            <person name="Ando Y."/>
            <person name="Ohji S."/>
            <person name="Hamada M."/>
            <person name="Tamura T."/>
            <person name="Yamazoe A."/>
            <person name="Yamazaki S."/>
            <person name="Fujita N."/>
        </authorList>
    </citation>
    <scope>NUCLEOTIDE SEQUENCE [LARGE SCALE GENOMIC DNA]</scope>
    <source>
        <strain evidence="9 10">NBRC 105200</strain>
    </source>
</reference>
<dbReference type="InterPro" id="IPR051447">
    <property type="entry name" value="Lipoprotein-release_system"/>
</dbReference>
<dbReference type="InterPro" id="IPR003838">
    <property type="entry name" value="ABC3_permease_C"/>
</dbReference>
<feature type="transmembrane region" description="Helical" evidence="7">
    <location>
        <begin position="288"/>
        <end position="311"/>
    </location>
</feature>
<evidence type="ECO:0000256" key="6">
    <source>
        <dbReference type="ARBA" id="ARBA00023136"/>
    </source>
</evidence>
<evidence type="ECO:0000256" key="2">
    <source>
        <dbReference type="ARBA" id="ARBA00005236"/>
    </source>
</evidence>
<comment type="caution">
    <text evidence="9">The sequence shown here is derived from an EMBL/GenBank/DDBJ whole genome shotgun (WGS) entry which is preliminary data.</text>
</comment>
<evidence type="ECO:0000256" key="7">
    <source>
        <dbReference type="SAM" id="Phobius"/>
    </source>
</evidence>
<evidence type="ECO:0000256" key="4">
    <source>
        <dbReference type="ARBA" id="ARBA00022692"/>
    </source>
</evidence>
<gene>
    <name evidence="9" type="ORF">AUCHE_08_04400</name>
</gene>
<comment type="similarity">
    <text evidence="2">Belongs to the ABC-4 integral membrane protein family. LolC/E subfamily.</text>
</comment>
<evidence type="ECO:0000256" key="5">
    <source>
        <dbReference type="ARBA" id="ARBA00022989"/>
    </source>
</evidence>
<dbReference type="PANTHER" id="PTHR30489:SF0">
    <property type="entry name" value="LIPOPROTEIN-RELEASING SYSTEM TRANSMEMBRANE PROTEIN LOLE"/>
    <property type="match status" value="1"/>
</dbReference>
<keyword evidence="6 7" id="KW-0472">Membrane</keyword>
<sequence>MNYLRLAWRNLQHNVRQAATIGLFVLVSAFSFLMLNSFVHTAQEKADHAIVSSLLGTVQVRPTVEKPTPIIDMSADWEAADKLTSAQVQEAVTALNKQGADAYPVVRGNVLIARAGFDPTSFGRKVPSRGATVPAVSMGVPKGMTTYAGNLDMKSGTALSSGSEEQTVLSASIAKQLDVTAGDAVVLMSQGRDRSWRHVDAKVVGVGDGQSLAGFESRLTYLDYDAAVALKGFEQGAATDVLGYTTDLARSPQVRDATFADLSGRFRVTDWSDQGGYVTGINFAYTGIFYVFLTVILLIVCILVVNMVAVVSLERRQETAALRAIGFSRRRVVLLFVAEVIAAALVGALAAIALAAVVGSLLSARTFSVGPPLDAIVGSTFRLSFSWLSGLPGVIAILLLVALAAVHPSVRASARPPAEALSQD</sequence>
<dbReference type="Pfam" id="PF02687">
    <property type="entry name" value="FtsX"/>
    <property type="match status" value="1"/>
</dbReference>
<dbReference type="PANTHER" id="PTHR30489">
    <property type="entry name" value="LIPOPROTEIN-RELEASING SYSTEM TRANSMEMBRANE PROTEIN LOLE"/>
    <property type="match status" value="1"/>
</dbReference>
<evidence type="ECO:0000313" key="9">
    <source>
        <dbReference type="EMBL" id="GAB78195.1"/>
    </source>
</evidence>
<feature type="transmembrane region" description="Helical" evidence="7">
    <location>
        <begin position="21"/>
        <end position="39"/>
    </location>
</feature>
<dbReference type="AlphaFoldDB" id="K6VS81"/>
<protein>
    <recommendedName>
        <fullName evidence="8">ABC3 transporter permease C-terminal domain-containing protein</fullName>
    </recommendedName>
</protein>
<comment type="subcellular location">
    <subcellularLocation>
        <location evidence="1">Cell membrane</location>
        <topology evidence="1">Multi-pass membrane protein</topology>
    </subcellularLocation>
</comment>
<accession>K6VS81</accession>
<organism evidence="9 10">
    <name type="scientific">Austwickia chelonae NBRC 105200</name>
    <dbReference type="NCBI Taxonomy" id="1184607"/>
    <lineage>
        <taxon>Bacteria</taxon>
        <taxon>Bacillati</taxon>
        <taxon>Actinomycetota</taxon>
        <taxon>Actinomycetes</taxon>
        <taxon>Micrococcales</taxon>
        <taxon>Dermatophilaceae</taxon>
        <taxon>Austwickia</taxon>
    </lineage>
</organism>
<dbReference type="RefSeq" id="WP_006502950.1">
    <property type="nucleotide sequence ID" value="NZ_BAGZ01000008.1"/>
</dbReference>
<keyword evidence="4 7" id="KW-0812">Transmembrane</keyword>
<evidence type="ECO:0000256" key="3">
    <source>
        <dbReference type="ARBA" id="ARBA00022475"/>
    </source>
</evidence>
<feature type="domain" description="ABC3 transporter permease C-terminal" evidence="8">
    <location>
        <begin position="291"/>
        <end position="416"/>
    </location>
</feature>
<feature type="transmembrane region" description="Helical" evidence="7">
    <location>
        <begin position="384"/>
        <end position="406"/>
    </location>
</feature>
<dbReference type="GO" id="GO:0098797">
    <property type="term" value="C:plasma membrane protein complex"/>
    <property type="evidence" value="ECO:0007669"/>
    <property type="project" value="TreeGrafter"/>
</dbReference>
<keyword evidence="5 7" id="KW-1133">Transmembrane helix</keyword>
<dbReference type="STRING" id="100225.SAMN05421595_0713"/>
<dbReference type="eggNOG" id="COG4591">
    <property type="taxonomic scope" value="Bacteria"/>
</dbReference>
<evidence type="ECO:0000313" key="10">
    <source>
        <dbReference type="Proteomes" id="UP000008495"/>
    </source>
</evidence>
<dbReference type="OrthoDB" id="9770036at2"/>
<dbReference type="EMBL" id="BAGZ01000008">
    <property type="protein sequence ID" value="GAB78195.1"/>
    <property type="molecule type" value="Genomic_DNA"/>
</dbReference>
<evidence type="ECO:0000256" key="1">
    <source>
        <dbReference type="ARBA" id="ARBA00004651"/>
    </source>
</evidence>
<keyword evidence="10" id="KW-1185">Reference proteome</keyword>
<dbReference type="Proteomes" id="UP000008495">
    <property type="component" value="Unassembled WGS sequence"/>
</dbReference>
<feature type="transmembrane region" description="Helical" evidence="7">
    <location>
        <begin position="332"/>
        <end position="364"/>
    </location>
</feature>